<protein>
    <submittedName>
        <fullName evidence="2">Uncharacterized protein</fullName>
    </submittedName>
</protein>
<proteinExistence type="predicted"/>
<feature type="region of interest" description="Disordered" evidence="1">
    <location>
        <begin position="63"/>
        <end position="132"/>
    </location>
</feature>
<dbReference type="Proteomes" id="UP000287972">
    <property type="component" value="Unassembled WGS sequence"/>
</dbReference>
<accession>A0A428S4Q2</accession>
<feature type="compositionally biased region" description="Acidic residues" evidence="1">
    <location>
        <begin position="65"/>
        <end position="125"/>
    </location>
</feature>
<comment type="caution">
    <text evidence="2">The sequence shown here is derived from an EMBL/GenBank/DDBJ whole genome shotgun (WGS) entry which is preliminary data.</text>
</comment>
<organism evidence="2 3">
    <name type="scientific">Fusarium floridanum</name>
    <dbReference type="NCBI Taxonomy" id="1325733"/>
    <lineage>
        <taxon>Eukaryota</taxon>
        <taxon>Fungi</taxon>
        <taxon>Dikarya</taxon>
        <taxon>Ascomycota</taxon>
        <taxon>Pezizomycotina</taxon>
        <taxon>Sordariomycetes</taxon>
        <taxon>Hypocreomycetidae</taxon>
        <taxon>Hypocreales</taxon>
        <taxon>Nectriaceae</taxon>
        <taxon>Fusarium</taxon>
        <taxon>Fusarium solani species complex</taxon>
    </lineage>
</organism>
<evidence type="ECO:0000313" key="2">
    <source>
        <dbReference type="EMBL" id="RSL84820.1"/>
    </source>
</evidence>
<dbReference type="AlphaFoldDB" id="A0A428S4Q2"/>
<evidence type="ECO:0000256" key="1">
    <source>
        <dbReference type="SAM" id="MobiDB-lite"/>
    </source>
</evidence>
<sequence>MTMPLARGNCILDPDDQGPDRVGGVTFDVIEELEEESHGSDGIPLTIIDDSFMLSFLHPPRVWLSEDEDEDEDWEGVEDEDEEEDEEEDEDEDEDENEDEEKDEDEDEDEDENEDEEKDEDEDEEVNGKGTE</sequence>
<dbReference type="EMBL" id="NKCL01000062">
    <property type="protein sequence ID" value="RSL84820.1"/>
    <property type="molecule type" value="Genomic_DNA"/>
</dbReference>
<evidence type="ECO:0000313" key="3">
    <source>
        <dbReference type="Proteomes" id="UP000287972"/>
    </source>
</evidence>
<feature type="region of interest" description="Disordered" evidence="1">
    <location>
        <begin position="1"/>
        <end position="22"/>
    </location>
</feature>
<reference evidence="2 3" key="1">
    <citation type="submission" date="2017-06" db="EMBL/GenBank/DDBJ databases">
        <title>Comparative genomic analysis of Ambrosia Fusariam Clade fungi.</title>
        <authorList>
            <person name="Stajich J.E."/>
            <person name="Carrillo J."/>
            <person name="Kijimoto T."/>
            <person name="Eskalen A."/>
            <person name="O'Donnell K."/>
            <person name="Kasson M."/>
        </authorList>
    </citation>
    <scope>NUCLEOTIDE SEQUENCE [LARGE SCALE GENOMIC DNA]</scope>
    <source>
        <strain evidence="2 3">NRRL62606</strain>
    </source>
</reference>
<gene>
    <name evidence="2" type="ORF">CEP51_003661</name>
</gene>
<name>A0A428S4Q2_9HYPO</name>
<keyword evidence="3" id="KW-1185">Reference proteome</keyword>